<gene>
    <name evidence="7" type="ORF">TEOVI_000697600</name>
</gene>
<dbReference type="GO" id="GO:0022857">
    <property type="term" value="F:transmembrane transporter activity"/>
    <property type="evidence" value="ECO:0007669"/>
    <property type="project" value="InterPro"/>
</dbReference>
<evidence type="ECO:0000256" key="3">
    <source>
        <dbReference type="ARBA" id="ARBA00022989"/>
    </source>
</evidence>
<feature type="transmembrane region" description="Helical" evidence="6">
    <location>
        <begin position="528"/>
        <end position="551"/>
    </location>
</feature>
<dbReference type="FunFam" id="1.20.1250.20:FF:000909">
    <property type="entry name" value="Uncharacterized protein"/>
    <property type="match status" value="1"/>
</dbReference>
<evidence type="ECO:0000313" key="8">
    <source>
        <dbReference type="Proteomes" id="UP000195570"/>
    </source>
</evidence>
<dbReference type="SUPFAM" id="SSF103473">
    <property type="entry name" value="MFS general substrate transporter"/>
    <property type="match status" value="1"/>
</dbReference>
<evidence type="ECO:0000256" key="6">
    <source>
        <dbReference type="SAM" id="Phobius"/>
    </source>
</evidence>
<feature type="region of interest" description="Disordered" evidence="5">
    <location>
        <begin position="305"/>
        <end position="328"/>
    </location>
</feature>
<dbReference type="RefSeq" id="XP_067083473.1">
    <property type="nucleotide sequence ID" value="XM_067227372.1"/>
</dbReference>
<organism evidence="7 8">
    <name type="scientific">Trypanosoma equiperdum</name>
    <dbReference type="NCBI Taxonomy" id="5694"/>
    <lineage>
        <taxon>Eukaryota</taxon>
        <taxon>Discoba</taxon>
        <taxon>Euglenozoa</taxon>
        <taxon>Kinetoplastea</taxon>
        <taxon>Metakinetoplastina</taxon>
        <taxon>Trypanosomatida</taxon>
        <taxon>Trypanosomatidae</taxon>
        <taxon>Trypanosoma</taxon>
    </lineage>
</organism>
<keyword evidence="3 6" id="KW-1133">Transmembrane helix</keyword>
<feature type="transmembrane region" description="Helical" evidence="6">
    <location>
        <begin position="155"/>
        <end position="178"/>
    </location>
</feature>
<feature type="transmembrane region" description="Helical" evidence="6">
    <location>
        <begin position="429"/>
        <end position="450"/>
    </location>
</feature>
<keyword evidence="4 6" id="KW-0472">Membrane</keyword>
<dbReference type="Pfam" id="PF07690">
    <property type="entry name" value="MFS_1"/>
    <property type="match status" value="1"/>
</dbReference>
<feature type="transmembrane region" description="Helical" evidence="6">
    <location>
        <begin position="26"/>
        <end position="45"/>
    </location>
</feature>
<dbReference type="GeneID" id="92380910"/>
<feature type="compositionally biased region" description="Low complexity" evidence="5">
    <location>
        <begin position="318"/>
        <end position="328"/>
    </location>
</feature>
<evidence type="ECO:0000256" key="2">
    <source>
        <dbReference type="ARBA" id="ARBA00022692"/>
    </source>
</evidence>
<feature type="transmembrane region" description="Helical" evidence="6">
    <location>
        <begin position="244"/>
        <end position="268"/>
    </location>
</feature>
<name>A0A1G4IKI8_TRYEQ</name>
<feature type="transmembrane region" description="Helical" evidence="6">
    <location>
        <begin position="127"/>
        <end position="148"/>
    </location>
</feature>
<dbReference type="GO" id="GO:0016020">
    <property type="term" value="C:membrane"/>
    <property type="evidence" value="ECO:0007669"/>
    <property type="project" value="UniProtKB-SubCell"/>
</dbReference>
<dbReference type="InterPro" id="IPR036259">
    <property type="entry name" value="MFS_trans_sf"/>
</dbReference>
<feature type="transmembrane region" description="Helical" evidence="6">
    <location>
        <begin position="65"/>
        <end position="83"/>
    </location>
</feature>
<feature type="transmembrane region" description="Helical" evidence="6">
    <location>
        <begin position="456"/>
        <end position="476"/>
    </location>
</feature>
<dbReference type="Proteomes" id="UP000195570">
    <property type="component" value="Unassembled WGS sequence"/>
</dbReference>
<evidence type="ECO:0000256" key="1">
    <source>
        <dbReference type="ARBA" id="ARBA00004141"/>
    </source>
</evidence>
<feature type="transmembrane region" description="Helical" evidence="6">
    <location>
        <begin position="355"/>
        <end position="374"/>
    </location>
</feature>
<accession>A0A1G4IKI8</accession>
<proteinExistence type="predicted"/>
<feature type="transmembrane region" description="Helical" evidence="6">
    <location>
        <begin position="92"/>
        <end position="115"/>
    </location>
</feature>
<comment type="caution">
    <text evidence="7">The sequence shown here is derived from an EMBL/GenBank/DDBJ whole genome shotgun (WGS) entry which is preliminary data.</text>
</comment>
<evidence type="ECO:0000256" key="4">
    <source>
        <dbReference type="ARBA" id="ARBA00023136"/>
    </source>
</evidence>
<feature type="transmembrane region" description="Helical" evidence="6">
    <location>
        <begin position="184"/>
        <end position="204"/>
    </location>
</feature>
<reference evidence="7" key="1">
    <citation type="submission" date="2016-09" db="EMBL/GenBank/DDBJ databases">
        <authorList>
            <person name="Hebert L."/>
            <person name="Moumen B."/>
        </authorList>
    </citation>
    <scope>NUCLEOTIDE SEQUENCE [LARGE SCALE GENOMIC DNA]</scope>
    <source>
        <strain evidence="7">OVI</strain>
    </source>
</reference>
<dbReference type="Gene3D" id="1.20.1250.20">
    <property type="entry name" value="MFS general substrate transporter like domains"/>
    <property type="match status" value="1"/>
</dbReference>
<protein>
    <submittedName>
        <fullName evidence="7">Protein Associated with Differentiation, putative</fullName>
    </submittedName>
</protein>
<dbReference type="AlphaFoldDB" id="A0A1G4IKI8"/>
<dbReference type="InterPro" id="IPR011701">
    <property type="entry name" value="MFS"/>
</dbReference>
<evidence type="ECO:0000313" key="7">
    <source>
        <dbReference type="EMBL" id="SCU73044.1"/>
    </source>
</evidence>
<dbReference type="PANTHER" id="PTHR21576:SF157">
    <property type="entry name" value="NODULIN-LIKE DOMAIN-CONTAINING PROTEIN"/>
    <property type="match status" value="1"/>
</dbReference>
<evidence type="ECO:0000256" key="5">
    <source>
        <dbReference type="SAM" id="MobiDB-lite"/>
    </source>
</evidence>
<comment type="subcellular location">
    <subcellularLocation>
        <location evidence="1">Membrane</location>
        <topology evidence="1">Multi-pass membrane protein</topology>
    </subcellularLocation>
</comment>
<feature type="transmembrane region" description="Helical" evidence="6">
    <location>
        <begin position="274"/>
        <end position="294"/>
    </location>
</feature>
<feature type="transmembrane region" description="Helical" evidence="6">
    <location>
        <begin position="488"/>
        <end position="508"/>
    </location>
</feature>
<keyword evidence="2 6" id="KW-0812">Transmembrane</keyword>
<dbReference type="VEuPathDB" id="TriTrypDB:TEOVI_000697600"/>
<dbReference type="EMBL" id="CZPT02001976">
    <property type="protein sequence ID" value="SCU73044.1"/>
    <property type="molecule type" value="Genomic_DNA"/>
</dbReference>
<sequence length="591" mass="65287">MNCAADHVVERLPTARQQPAGEPHRFGLLAVAAFSCICVSLTYGFNLISGAMQERYGLTQRDLSTISTVGIAVGYFGLPYSFIYDHFGPKPIYFLGLLCYLLGTVMFALTFQGVIEGTVLRLSIYNASVTLGCSMFDMGALVTLLSVFPSNRGAVVAMLKTLNGLGAAIVGSVRLAFFSENTSAYFYFLMTLVIVIGTLATAYVRLPSYHLTGYEENHLSEEEKVKRLMRKAVYLRQKAPTWRFVHGFVILIALIVFLPTQGALLAYLKLGSDYKVGFAVVTIILTLLLPLMAIPTTKFDGNNQRIGIDDKSPTEGAVGSNDGDSSDSNVVETNVDYIAPQFQESFLAGLRTLRLWCLMFTIFFCAGSLFVVMFNARYIYTAMVGEAPDEALNTLLTVLGGAGSATGRLGMSFFEVWSQKRKPEQRVPITVVLFIPTTFVIIMLTMFLTVPKSVLPLSYFIGALANGCNSATIILVSRTIFAKDPAKHYYFCYIGSLLSAIFLNRLLYGEWYTHEAEKRGEVVCTDKVCVMMPMMLLLVLSLLAFVSSSYVHVQYRRLCTKALEERRRIREEEAAARRQLSGATATAELPN</sequence>
<dbReference type="PANTHER" id="PTHR21576">
    <property type="entry name" value="UNCHARACTERIZED NODULIN-LIKE PROTEIN"/>
    <property type="match status" value="1"/>
</dbReference>
<keyword evidence="8" id="KW-1185">Reference proteome</keyword>